<evidence type="ECO:0000313" key="14">
    <source>
        <dbReference type="WBParaSite" id="jg11000"/>
    </source>
</evidence>
<dbReference type="InterPro" id="IPR003599">
    <property type="entry name" value="Ig_sub"/>
</dbReference>
<keyword evidence="6 9" id="KW-0472">Membrane</keyword>
<comment type="subcellular location">
    <subcellularLocation>
        <location evidence="1">Membrane</location>
        <topology evidence="1">Single-pass membrane protein</topology>
    </subcellularLocation>
</comment>
<dbReference type="Gene3D" id="3.90.190.10">
    <property type="entry name" value="Protein tyrosine phosphatase superfamily"/>
    <property type="match status" value="3"/>
</dbReference>
<organism evidence="13 14">
    <name type="scientific">Ditylenchus dipsaci</name>
    <dbReference type="NCBI Taxonomy" id="166011"/>
    <lineage>
        <taxon>Eukaryota</taxon>
        <taxon>Metazoa</taxon>
        <taxon>Ecdysozoa</taxon>
        <taxon>Nematoda</taxon>
        <taxon>Chromadorea</taxon>
        <taxon>Rhabditida</taxon>
        <taxon>Tylenchina</taxon>
        <taxon>Tylenchomorpha</taxon>
        <taxon>Sphaerularioidea</taxon>
        <taxon>Anguinidae</taxon>
        <taxon>Anguininae</taxon>
        <taxon>Ditylenchus</taxon>
    </lineage>
</organism>
<evidence type="ECO:0000256" key="1">
    <source>
        <dbReference type="ARBA" id="ARBA00004167"/>
    </source>
</evidence>
<dbReference type="CDD" id="cd00047">
    <property type="entry name" value="PTPc"/>
    <property type="match status" value="2"/>
</dbReference>
<dbReference type="EC" id="3.1.3.48" evidence="2"/>
<evidence type="ECO:0000259" key="11">
    <source>
        <dbReference type="PROSITE" id="PS50056"/>
    </source>
</evidence>
<dbReference type="InterPro" id="IPR029021">
    <property type="entry name" value="Prot-tyrosine_phosphatase-like"/>
</dbReference>
<feature type="compositionally biased region" description="Polar residues" evidence="8">
    <location>
        <begin position="1096"/>
        <end position="1110"/>
    </location>
</feature>
<feature type="domain" description="Ig-like" evidence="12">
    <location>
        <begin position="191"/>
        <end position="307"/>
    </location>
</feature>
<evidence type="ECO:0000256" key="8">
    <source>
        <dbReference type="SAM" id="MobiDB-lite"/>
    </source>
</evidence>
<feature type="domain" description="Tyrosine-protein phosphatase" evidence="10">
    <location>
        <begin position="1342"/>
        <end position="1587"/>
    </location>
</feature>
<evidence type="ECO:0000259" key="12">
    <source>
        <dbReference type="PROSITE" id="PS50835"/>
    </source>
</evidence>
<dbReference type="SUPFAM" id="SSF48726">
    <property type="entry name" value="Immunoglobulin"/>
    <property type="match status" value="1"/>
</dbReference>
<dbReference type="GO" id="GO:0045202">
    <property type="term" value="C:synapse"/>
    <property type="evidence" value="ECO:0007669"/>
    <property type="project" value="UniProtKB-ARBA"/>
</dbReference>
<feature type="transmembrane region" description="Helical" evidence="9">
    <location>
        <begin position="12"/>
        <end position="34"/>
    </location>
</feature>
<dbReference type="InterPro" id="IPR036116">
    <property type="entry name" value="FN3_sf"/>
</dbReference>
<dbReference type="InterPro" id="IPR003595">
    <property type="entry name" value="Tyr_Pase_cat"/>
</dbReference>
<keyword evidence="3" id="KW-0732">Signal</keyword>
<dbReference type="PANTHER" id="PTHR19134:SF495">
    <property type="entry name" value="TYROSINE-PROTEIN PHOSPHATASE 69D"/>
    <property type="match status" value="1"/>
</dbReference>
<dbReference type="InterPro" id="IPR036179">
    <property type="entry name" value="Ig-like_dom_sf"/>
</dbReference>
<dbReference type="FunFam" id="3.90.190.10:FF:000102">
    <property type="entry name" value="Receptor-type tyrosine-protein phosphatase"/>
    <property type="match status" value="1"/>
</dbReference>
<dbReference type="SUPFAM" id="SSF49265">
    <property type="entry name" value="Fibronectin type III"/>
    <property type="match status" value="2"/>
</dbReference>
<dbReference type="InterPro" id="IPR000387">
    <property type="entry name" value="Tyr_Pase_dom"/>
</dbReference>
<dbReference type="SMART" id="SM00194">
    <property type="entry name" value="PTPc"/>
    <property type="match status" value="2"/>
</dbReference>
<protein>
    <recommendedName>
        <fullName evidence="2">protein-tyrosine-phosphatase</fullName>
        <ecNumber evidence="2">3.1.3.48</ecNumber>
    </recommendedName>
</protein>
<reference evidence="14" key="1">
    <citation type="submission" date="2022-11" db="UniProtKB">
        <authorList>
            <consortium name="WormBaseParasite"/>
        </authorList>
    </citation>
    <scope>IDENTIFICATION</scope>
</reference>
<dbReference type="InterPro" id="IPR016130">
    <property type="entry name" value="Tyr_Pase_AS"/>
</dbReference>
<keyword evidence="13" id="KW-1185">Reference proteome</keyword>
<comment type="catalytic activity">
    <reaction evidence="7">
        <text>O-phospho-L-tyrosyl-[protein] + H2O = L-tyrosyl-[protein] + phosphate</text>
        <dbReference type="Rhea" id="RHEA:10684"/>
        <dbReference type="Rhea" id="RHEA-COMP:10136"/>
        <dbReference type="Rhea" id="RHEA-COMP:20101"/>
        <dbReference type="ChEBI" id="CHEBI:15377"/>
        <dbReference type="ChEBI" id="CHEBI:43474"/>
        <dbReference type="ChEBI" id="CHEBI:46858"/>
        <dbReference type="ChEBI" id="CHEBI:61978"/>
        <dbReference type="EC" id="3.1.3.48"/>
    </reaction>
</comment>
<keyword evidence="5" id="KW-0904">Protein phosphatase</keyword>
<dbReference type="PROSITE" id="PS50835">
    <property type="entry name" value="IG_LIKE"/>
    <property type="match status" value="1"/>
</dbReference>
<dbReference type="Pfam" id="PF00102">
    <property type="entry name" value="Y_phosphatase"/>
    <property type="match status" value="3"/>
</dbReference>
<evidence type="ECO:0000256" key="2">
    <source>
        <dbReference type="ARBA" id="ARBA00013064"/>
    </source>
</evidence>
<evidence type="ECO:0000256" key="7">
    <source>
        <dbReference type="ARBA" id="ARBA00051722"/>
    </source>
</evidence>
<dbReference type="SUPFAM" id="SSF52799">
    <property type="entry name" value="(Phosphotyrosine protein) phosphatases II"/>
    <property type="match status" value="2"/>
</dbReference>
<evidence type="ECO:0000313" key="13">
    <source>
        <dbReference type="Proteomes" id="UP000887574"/>
    </source>
</evidence>
<dbReference type="GO" id="GO:0004725">
    <property type="term" value="F:protein tyrosine phosphatase activity"/>
    <property type="evidence" value="ECO:0007669"/>
    <property type="project" value="UniProtKB-EC"/>
</dbReference>
<feature type="region of interest" description="Disordered" evidence="8">
    <location>
        <begin position="1089"/>
        <end position="1113"/>
    </location>
</feature>
<dbReference type="InterPro" id="IPR003961">
    <property type="entry name" value="FN3_dom"/>
</dbReference>
<dbReference type="InterPro" id="IPR013783">
    <property type="entry name" value="Ig-like_fold"/>
</dbReference>
<evidence type="ECO:0000256" key="9">
    <source>
        <dbReference type="SAM" id="Phobius"/>
    </source>
</evidence>
<accession>A0A915CNV6</accession>
<dbReference type="PANTHER" id="PTHR19134">
    <property type="entry name" value="RECEPTOR-TYPE TYROSINE-PROTEIN PHOSPHATASE"/>
    <property type="match status" value="1"/>
</dbReference>
<name>A0A915CNV6_9BILA</name>
<evidence type="ECO:0000256" key="6">
    <source>
        <dbReference type="ARBA" id="ARBA00023136"/>
    </source>
</evidence>
<dbReference type="InterPro" id="IPR007110">
    <property type="entry name" value="Ig-like_dom"/>
</dbReference>
<evidence type="ECO:0000256" key="5">
    <source>
        <dbReference type="ARBA" id="ARBA00022912"/>
    </source>
</evidence>
<evidence type="ECO:0000259" key="10">
    <source>
        <dbReference type="PROSITE" id="PS50055"/>
    </source>
</evidence>
<dbReference type="Gene3D" id="2.60.40.10">
    <property type="entry name" value="Immunoglobulins"/>
    <property type="match status" value="2"/>
</dbReference>
<dbReference type="WBParaSite" id="jg11000">
    <property type="protein sequence ID" value="jg11000"/>
    <property type="gene ID" value="jg11000"/>
</dbReference>
<dbReference type="InterPro" id="IPR050348">
    <property type="entry name" value="Protein-Tyr_Phosphatase"/>
</dbReference>
<dbReference type="SMART" id="SM00409">
    <property type="entry name" value="IG"/>
    <property type="match status" value="1"/>
</dbReference>
<keyword evidence="4" id="KW-0378">Hydrolase</keyword>
<keyword evidence="9" id="KW-1133">Transmembrane helix</keyword>
<dbReference type="Pfam" id="PF00047">
    <property type="entry name" value="ig"/>
    <property type="match status" value="1"/>
</dbReference>
<sequence>MMWICNSISWMELYAVSRLGIFSNCWLTVIWIAVLNSNQLGFGSIANERVFFSKNSNRNFFSNLLTTTALSTTPTTPSYSLISSGGSVNSKGVRAFPLSADQLGVPECKSNNDCVVGGICVKDRRSKGRCFCSSSCPLNVPVQCLEDNKVSCVNMGDQYIHKYDMRAPLCFHKRCVCPPTFDPNLLQPPIPGFKATLPMKCDRRDLQAMIVASPSDSVYRGTMTNLFCCINVDPRDFIPENGVYFVQNGTRKREPTSTPYDHFSSDIDTLFTVPTCWSLHINNVQLSDSGSYICFIQPSYAKFRTINVTMEFVVKIGDSSKRMRKELKQLKDSAHGPARTLLPPAPRVIQNVTIVANTTSALLKWDMEEGPSPRIHLELYRRLDRKTKVWHKENVKSPVLIEYLSPATPYTLFITVLDGQADPFKLFEQFQTSDSLPDPPQLEDIRLVNGENGRGQMCEIEWRPPKRTRGHITRYYVQIAGEVRYVSPDSKLLSTLDFPLGVDICSNFDETLDAEKFINPNHFQSFFACKYGPLKPNRNYTATVWAENKAGKSKTVVFDDQCVMDFAQPDFIEPPQTLPRSNTSSFGLRFNAEPDEINGPIACYYLAIIPLPVNVSIENLPAPELIIMDTFDKALQNNLHQSAALNSRFFAYIAESYMQYPKQTVVGDGNTSGGMDPCNVLYLTRYKPLDAALTPSLKYTGFLIARVDRDRSLQSDDQARLMSLSSSGRNAYQPRRGAMVTVGNHRIQRSSMTSQINNTLKSYFFAEPVGLTQKSRRQLSNVDPAYGFSGYFKPVVLQSSEGSASAIEVFLIIVFLCMFVILSATAILYFLYKKGFPPQPIKVEELPGEYIMRHRDSDYQFTQEFEMLPREGKNLDHTISERKENSKKNRYNDIKAADATRIRLRKIPGDNSSDYINANFVKGYKNRKCFIATQGPLECTVGDFWRMVWEQNCKIIIMVTNLRERGREQCSKYWPDEDEPPLLIRNLYSVRSTDSIYYADYTVREFEITSMESSAKLNSGHNSNSVSPVFGVHKANGSNSPTKMYTAGPGLMSSNKNDSTGVTNSSVYSANSRSSIIDRDRTNSITNKVDSDYANVPTNLRPNSNNSNLAETEFSGKDKRRVIQFHYTSWHDYKAPECTIGLLRLLCKLRKLEEYNSLPVIVHCSAGVGRTGTLIAIDHALDQCLEEGKADVFNCVKEMRQQRNLMVQSVEQYVFIYKAIAEYQLFGDTDLTVMEYRSYYVRLRQPLATKERERHVSISSVSARSNSIIASAGNSVLDPTDKVQISNILSQQTQTSNGNNSSNSTANSVLKAKFRQVRNGIANSSTPQNNNTSPTNAIMTLLEAEFNNLSFTLEKPRSVEWSQKEENLKRNRFVNAVPYNSNRVILSPIIGYENTYINASVVKGYFYPYILAQDPLDDETCFDFWRMINDNNSYTVVMLSTEEDFTPQEKYWPQNVHQKLIYGKNDELIVTLLKEDVQATYIQRKLHYRFKSEKGSAGREITQYAYCQWKSDCAVPNSSSSLTIILHCRNGSAENGVFCCISLLLERLKSEHMIDIFRTVKALQLQRPMMFTKLEQYAFTYECLTEYLNSSCG</sequence>
<dbReference type="Proteomes" id="UP000887574">
    <property type="component" value="Unplaced"/>
</dbReference>
<dbReference type="SMART" id="SM00404">
    <property type="entry name" value="PTPc_motif"/>
    <property type="match status" value="2"/>
</dbReference>
<evidence type="ECO:0000256" key="4">
    <source>
        <dbReference type="ARBA" id="ARBA00022801"/>
    </source>
</evidence>
<evidence type="ECO:0000256" key="3">
    <source>
        <dbReference type="ARBA" id="ARBA00022729"/>
    </source>
</evidence>
<keyword evidence="9" id="KW-0812">Transmembrane</keyword>
<feature type="domain" description="Tyrosine-protein phosphatase" evidence="10">
    <location>
        <begin position="861"/>
        <end position="1223"/>
    </location>
</feature>
<dbReference type="InterPro" id="IPR000242">
    <property type="entry name" value="PTP_cat"/>
</dbReference>
<proteinExistence type="predicted"/>
<dbReference type="PROSITE" id="PS00383">
    <property type="entry name" value="TYR_PHOSPHATASE_1"/>
    <property type="match status" value="1"/>
</dbReference>
<dbReference type="SMART" id="SM00060">
    <property type="entry name" value="FN3"/>
    <property type="match status" value="2"/>
</dbReference>
<feature type="domain" description="Tyrosine specific protein phosphatases" evidence="11">
    <location>
        <begin position="1140"/>
        <end position="1214"/>
    </location>
</feature>
<dbReference type="InterPro" id="IPR013151">
    <property type="entry name" value="Immunoglobulin_dom"/>
</dbReference>
<dbReference type="PROSITE" id="PS50055">
    <property type="entry name" value="TYR_PHOSPHATASE_PTP"/>
    <property type="match status" value="2"/>
</dbReference>
<dbReference type="PRINTS" id="PR00700">
    <property type="entry name" value="PRTYPHPHTASE"/>
</dbReference>
<dbReference type="PROSITE" id="PS50056">
    <property type="entry name" value="TYR_PHOSPHATASE_2"/>
    <property type="match status" value="2"/>
</dbReference>
<dbReference type="GO" id="GO:0016020">
    <property type="term" value="C:membrane"/>
    <property type="evidence" value="ECO:0007669"/>
    <property type="project" value="UniProtKB-SubCell"/>
</dbReference>
<feature type="domain" description="Tyrosine specific protein phosphatases" evidence="11">
    <location>
        <begin position="1524"/>
        <end position="1578"/>
    </location>
</feature>